<sequence length="73" mass="8165">MRRDLFARHGGVHFTANVSPHEINTFIRELPAEKRDNLFEVLSELDAKGLITIHNDGVFTDGVGNISAEDQEC</sequence>
<proteinExistence type="predicted"/>
<evidence type="ECO:0000313" key="1">
    <source>
        <dbReference type="EMBL" id="SKA05038.1"/>
    </source>
</evidence>
<name>A0A1T4QP57_9FIRM</name>
<dbReference type="RefSeq" id="WP_078665766.1">
    <property type="nucleotide sequence ID" value="NZ_FUXM01000020.1"/>
</dbReference>
<reference evidence="2" key="1">
    <citation type="submission" date="2017-02" db="EMBL/GenBank/DDBJ databases">
        <authorList>
            <person name="Varghese N."/>
            <person name="Submissions S."/>
        </authorList>
    </citation>
    <scope>NUCLEOTIDE SEQUENCE [LARGE SCALE GENOMIC DNA]</scope>
    <source>
        <strain evidence="2">DSM 16521</strain>
    </source>
</reference>
<dbReference type="Proteomes" id="UP000189933">
    <property type="component" value="Unassembled WGS sequence"/>
</dbReference>
<keyword evidence="2" id="KW-1185">Reference proteome</keyword>
<protein>
    <submittedName>
        <fullName evidence="1">Uncharacterized protein</fullName>
    </submittedName>
</protein>
<dbReference type="OrthoDB" id="2376725at2"/>
<dbReference type="AlphaFoldDB" id="A0A1T4QP57"/>
<organism evidence="1 2">
    <name type="scientific">Carboxydocella sporoproducens DSM 16521</name>
    <dbReference type="NCBI Taxonomy" id="1121270"/>
    <lineage>
        <taxon>Bacteria</taxon>
        <taxon>Bacillati</taxon>
        <taxon>Bacillota</taxon>
        <taxon>Clostridia</taxon>
        <taxon>Eubacteriales</taxon>
        <taxon>Clostridiales Family XVI. Incertae Sedis</taxon>
        <taxon>Carboxydocella</taxon>
    </lineage>
</organism>
<evidence type="ECO:0000313" key="2">
    <source>
        <dbReference type="Proteomes" id="UP000189933"/>
    </source>
</evidence>
<accession>A0A1T4QP57</accession>
<gene>
    <name evidence="1" type="ORF">SAMN02745885_01723</name>
</gene>
<dbReference type="EMBL" id="FUXM01000020">
    <property type="protein sequence ID" value="SKA05038.1"/>
    <property type="molecule type" value="Genomic_DNA"/>
</dbReference>